<gene>
    <name evidence="1" type="ORF">IX38_09755</name>
</gene>
<evidence type="ECO:0000313" key="1">
    <source>
        <dbReference type="EMBL" id="KFF07686.1"/>
    </source>
</evidence>
<organism evidence="1 2">
    <name type="scientific">Chryseobacterium luteum</name>
    <dbReference type="NCBI Taxonomy" id="421531"/>
    <lineage>
        <taxon>Bacteria</taxon>
        <taxon>Pseudomonadati</taxon>
        <taxon>Bacteroidota</taxon>
        <taxon>Flavobacteriia</taxon>
        <taxon>Flavobacteriales</taxon>
        <taxon>Weeksellaceae</taxon>
        <taxon>Chryseobacterium group</taxon>
        <taxon>Chryseobacterium</taxon>
    </lineage>
</organism>
<name>A0A085ZTC2_9FLAO</name>
<proteinExistence type="predicted"/>
<dbReference type="Proteomes" id="UP000028703">
    <property type="component" value="Unassembled WGS sequence"/>
</dbReference>
<comment type="caution">
    <text evidence="1">The sequence shown here is derived from an EMBL/GenBank/DDBJ whole genome shotgun (WGS) entry which is preliminary data.</text>
</comment>
<dbReference type="EMBL" id="JPRO01000006">
    <property type="protein sequence ID" value="KFF07686.1"/>
    <property type="molecule type" value="Genomic_DNA"/>
</dbReference>
<keyword evidence="2" id="KW-1185">Reference proteome</keyword>
<reference evidence="1 2" key="1">
    <citation type="submission" date="2014-07" db="EMBL/GenBank/DDBJ databases">
        <title>Genome of Chryseobacterium luteum DSM 18605.</title>
        <authorList>
            <person name="Stropko S.J."/>
            <person name="Pipes S.E."/>
            <person name="Newman J.D."/>
        </authorList>
    </citation>
    <scope>NUCLEOTIDE SEQUENCE [LARGE SCALE GENOMIC DNA]</scope>
    <source>
        <strain evidence="1 2">DSM 18605</strain>
    </source>
</reference>
<evidence type="ECO:0000313" key="2">
    <source>
        <dbReference type="Proteomes" id="UP000028703"/>
    </source>
</evidence>
<protein>
    <submittedName>
        <fullName evidence="1">Uncharacterized protein</fullName>
    </submittedName>
</protein>
<accession>A0A085ZTC2</accession>
<dbReference type="AlphaFoldDB" id="A0A085ZTC2"/>
<sequence length="83" mass="9905">MQYHIVRISQNWIFTNPYVLSFITAFLNLKIKEAVLKSYLKKISFNWAAEKAKLKEKNEDFKLLQNSKRQRPVLINALQSYNK</sequence>
<dbReference type="STRING" id="421531.IX38_09755"/>